<accession>A0A6G1HHM2</accession>
<dbReference type="AlphaFoldDB" id="A0A6G1HHM2"/>
<dbReference type="EMBL" id="ML996714">
    <property type="protein sequence ID" value="KAF2395558.1"/>
    <property type="molecule type" value="Genomic_DNA"/>
</dbReference>
<dbReference type="Proteomes" id="UP000799640">
    <property type="component" value="Unassembled WGS sequence"/>
</dbReference>
<protein>
    <submittedName>
        <fullName evidence="1">Uncharacterized protein</fullName>
    </submittedName>
</protein>
<evidence type="ECO:0000313" key="1">
    <source>
        <dbReference type="EMBL" id="KAF2395558.1"/>
    </source>
</evidence>
<evidence type="ECO:0000313" key="2">
    <source>
        <dbReference type="Proteomes" id="UP000799640"/>
    </source>
</evidence>
<sequence length="174" mass="19857">MEYEVFLIGEEPHDVPVPAWPRHVNAWPRWELDREPDPEIGRVERGPFQWETGESELERFNHMVQLEEQKPKSENARDRMKAALRRLGYHALLYEDCGHCEEEMEVEGASGSESGTAASATTSTIEVSLGEDEGFKNLTPLSDSTLRSFFGEMNCFESRLRAALLDIAAEIWSR</sequence>
<gene>
    <name evidence="1" type="ORF">EJ06DRAFT_270461</name>
</gene>
<keyword evidence="2" id="KW-1185">Reference proteome</keyword>
<name>A0A6G1HHM2_9PEZI</name>
<organism evidence="1 2">
    <name type="scientific">Trichodelitschia bisporula</name>
    <dbReference type="NCBI Taxonomy" id="703511"/>
    <lineage>
        <taxon>Eukaryota</taxon>
        <taxon>Fungi</taxon>
        <taxon>Dikarya</taxon>
        <taxon>Ascomycota</taxon>
        <taxon>Pezizomycotina</taxon>
        <taxon>Dothideomycetes</taxon>
        <taxon>Dothideomycetes incertae sedis</taxon>
        <taxon>Phaeotrichales</taxon>
        <taxon>Phaeotrichaceae</taxon>
        <taxon>Trichodelitschia</taxon>
    </lineage>
</organism>
<reference evidence="1" key="1">
    <citation type="journal article" date="2020" name="Stud. Mycol.">
        <title>101 Dothideomycetes genomes: a test case for predicting lifestyles and emergence of pathogens.</title>
        <authorList>
            <person name="Haridas S."/>
            <person name="Albert R."/>
            <person name="Binder M."/>
            <person name="Bloem J."/>
            <person name="Labutti K."/>
            <person name="Salamov A."/>
            <person name="Andreopoulos B."/>
            <person name="Baker S."/>
            <person name="Barry K."/>
            <person name="Bills G."/>
            <person name="Bluhm B."/>
            <person name="Cannon C."/>
            <person name="Castanera R."/>
            <person name="Culley D."/>
            <person name="Daum C."/>
            <person name="Ezra D."/>
            <person name="Gonzalez J."/>
            <person name="Henrissat B."/>
            <person name="Kuo A."/>
            <person name="Liang C."/>
            <person name="Lipzen A."/>
            <person name="Lutzoni F."/>
            <person name="Magnuson J."/>
            <person name="Mondo S."/>
            <person name="Nolan M."/>
            <person name="Ohm R."/>
            <person name="Pangilinan J."/>
            <person name="Park H.-J."/>
            <person name="Ramirez L."/>
            <person name="Alfaro M."/>
            <person name="Sun H."/>
            <person name="Tritt A."/>
            <person name="Yoshinaga Y."/>
            <person name="Zwiers L.-H."/>
            <person name="Turgeon B."/>
            <person name="Goodwin S."/>
            <person name="Spatafora J."/>
            <person name="Crous P."/>
            <person name="Grigoriev I."/>
        </authorList>
    </citation>
    <scope>NUCLEOTIDE SEQUENCE</scope>
    <source>
        <strain evidence="1">CBS 262.69</strain>
    </source>
</reference>
<proteinExistence type="predicted"/>